<evidence type="ECO:0000313" key="5">
    <source>
        <dbReference type="EMBL" id="EFQ82660.1"/>
    </source>
</evidence>
<evidence type="ECO:0000256" key="1">
    <source>
        <dbReference type="ARBA" id="ARBA00006068"/>
    </source>
</evidence>
<protein>
    <submittedName>
        <fullName evidence="5">Cell envelope-like function transcriptional attenuator common domain protein</fullName>
    </submittedName>
</protein>
<keyword evidence="3" id="KW-1133">Transmembrane helix</keyword>
<dbReference type="AlphaFoldDB" id="E2SDT3"/>
<dbReference type="STRING" id="585531.HMPREF0063_11869"/>
<gene>
    <name evidence="5" type="ORF">HMPREF0063_11869</name>
</gene>
<keyword evidence="3" id="KW-0472">Membrane</keyword>
<evidence type="ECO:0000256" key="2">
    <source>
        <dbReference type="SAM" id="MobiDB-lite"/>
    </source>
</evidence>
<dbReference type="PANTHER" id="PTHR33392">
    <property type="entry name" value="POLYISOPRENYL-TEICHOIC ACID--PEPTIDOGLYCAN TEICHOIC ACID TRANSFERASE TAGU"/>
    <property type="match status" value="1"/>
</dbReference>
<feature type="transmembrane region" description="Helical" evidence="3">
    <location>
        <begin position="72"/>
        <end position="92"/>
    </location>
</feature>
<proteinExistence type="inferred from homology"/>
<sequence length="381" mass="40241">MALGYGRTMPEPHPDDRYAWLYDDGRPARGTPSGDPSRRQPDLPPPNLPPPGGRPAAGPPSPPRRRRPVGRIVGLVLGAWLIFLVAVPVWAWSQIERVDAEPDGDRPAEQPGRTYLLVGTDSRAGLTEAEQVELATGPDEGGNGRTDTIMLMHVGSGPTVLLSIPRDSLVDIPGYDRTKINAAYAFGGPELLVQTVELNTGIRVDDYVEIGFGGLVKVVDSLGGVEICPETAIDDPLAGISLQAGCQEADGATALGYSRSRKTFATQDIQRVQSQREVIGSIAGEAKSPWTVLNPVRYVQVARAGTGSLAIGDNVGPISLARFAWSLSSAMGGGGLNCTVPLRDFAVNWDPERAPALFDLIASDRSADIGALCTPDGLPAA</sequence>
<dbReference type="InterPro" id="IPR050922">
    <property type="entry name" value="LytR/CpsA/Psr_CW_biosynth"/>
</dbReference>
<evidence type="ECO:0000313" key="6">
    <source>
        <dbReference type="Proteomes" id="UP000003111"/>
    </source>
</evidence>
<organism evidence="5 6">
    <name type="scientific">Aeromicrobium marinum DSM 15272</name>
    <dbReference type="NCBI Taxonomy" id="585531"/>
    <lineage>
        <taxon>Bacteria</taxon>
        <taxon>Bacillati</taxon>
        <taxon>Actinomycetota</taxon>
        <taxon>Actinomycetes</taxon>
        <taxon>Propionibacteriales</taxon>
        <taxon>Nocardioidaceae</taxon>
        <taxon>Aeromicrobium</taxon>
    </lineage>
</organism>
<dbReference type="EMBL" id="ACLF03000006">
    <property type="protein sequence ID" value="EFQ82660.1"/>
    <property type="molecule type" value="Genomic_DNA"/>
</dbReference>
<dbReference type="PANTHER" id="PTHR33392:SF6">
    <property type="entry name" value="POLYISOPRENYL-TEICHOIC ACID--PEPTIDOGLYCAN TEICHOIC ACID TRANSFERASE TAGU"/>
    <property type="match status" value="1"/>
</dbReference>
<feature type="region of interest" description="Disordered" evidence="2">
    <location>
        <begin position="1"/>
        <end position="66"/>
    </location>
</feature>
<dbReference type="InterPro" id="IPR004474">
    <property type="entry name" value="LytR_CpsA_psr"/>
</dbReference>
<evidence type="ECO:0000256" key="3">
    <source>
        <dbReference type="SAM" id="Phobius"/>
    </source>
</evidence>
<feature type="domain" description="Cell envelope-related transcriptional attenuator" evidence="4">
    <location>
        <begin position="145"/>
        <end position="287"/>
    </location>
</feature>
<name>E2SDT3_9ACTN</name>
<feature type="compositionally biased region" description="Basic and acidic residues" evidence="2">
    <location>
        <begin position="10"/>
        <end position="27"/>
    </location>
</feature>
<comment type="similarity">
    <text evidence="1">Belongs to the LytR/CpsA/Psr (LCP) family.</text>
</comment>
<feature type="compositionally biased region" description="Pro residues" evidence="2">
    <location>
        <begin position="42"/>
        <end position="62"/>
    </location>
</feature>
<dbReference type="Proteomes" id="UP000003111">
    <property type="component" value="Unassembled WGS sequence"/>
</dbReference>
<comment type="caution">
    <text evidence="5">The sequence shown here is derived from an EMBL/GenBank/DDBJ whole genome shotgun (WGS) entry which is preliminary data.</text>
</comment>
<accession>E2SDT3</accession>
<dbReference type="HOGENOM" id="CLU_016455_0_1_11"/>
<dbReference type="Pfam" id="PF03816">
    <property type="entry name" value="LytR_cpsA_psr"/>
    <property type="match status" value="1"/>
</dbReference>
<dbReference type="Gene3D" id="3.40.630.190">
    <property type="entry name" value="LCP protein"/>
    <property type="match status" value="1"/>
</dbReference>
<keyword evidence="6" id="KW-1185">Reference proteome</keyword>
<dbReference type="eggNOG" id="COG1316">
    <property type="taxonomic scope" value="Bacteria"/>
</dbReference>
<dbReference type="NCBIfam" id="TIGR00350">
    <property type="entry name" value="lytR_cpsA_psr"/>
    <property type="match status" value="1"/>
</dbReference>
<reference evidence="5" key="1">
    <citation type="submission" date="2010-08" db="EMBL/GenBank/DDBJ databases">
        <authorList>
            <person name="Muzny D."/>
            <person name="Qin X."/>
            <person name="Buhay C."/>
            <person name="Dugan-Rocha S."/>
            <person name="Ding Y."/>
            <person name="Chen G."/>
            <person name="Hawes A."/>
            <person name="Holder M."/>
            <person name="Jhangiani S."/>
            <person name="Johnson A."/>
            <person name="Khan Z."/>
            <person name="Li Z."/>
            <person name="Liu W."/>
            <person name="Liu X."/>
            <person name="Perez L."/>
            <person name="Shen H."/>
            <person name="Wang Q."/>
            <person name="Watt J."/>
            <person name="Xi L."/>
            <person name="Xin Y."/>
            <person name="Zhou J."/>
            <person name="Deng J."/>
            <person name="Jiang H."/>
            <person name="Liu Y."/>
            <person name="Qu J."/>
            <person name="Song X.-Z."/>
            <person name="Zhang L."/>
            <person name="Villasana D."/>
            <person name="Johnson A."/>
            <person name="Liu J."/>
            <person name="Liyanage D."/>
            <person name="Lorensuhewa L."/>
            <person name="Robinson T."/>
            <person name="Song A."/>
            <person name="Song B.-B."/>
            <person name="Dinh H."/>
            <person name="Thornton R."/>
            <person name="Coyle M."/>
            <person name="Francisco L."/>
            <person name="Jackson L."/>
            <person name="Javaid M."/>
            <person name="Korchina V."/>
            <person name="Kovar C."/>
            <person name="Mata R."/>
            <person name="Mathew T."/>
            <person name="Ngo R."/>
            <person name="Nguyen L."/>
            <person name="Nguyen N."/>
            <person name="Okwuonu G."/>
            <person name="Ongeri F."/>
            <person name="Pham C."/>
            <person name="Simmons D."/>
            <person name="Wilczek-Boney K."/>
            <person name="Hale W."/>
            <person name="Jakkamsetti A."/>
            <person name="Pham P."/>
            <person name="Ruth R."/>
            <person name="San Lucas F."/>
            <person name="Warren J."/>
            <person name="Zhang J."/>
            <person name="Zhao Z."/>
            <person name="Zhou C."/>
            <person name="Zhu D."/>
            <person name="Lee S."/>
            <person name="Bess C."/>
            <person name="Blankenburg K."/>
            <person name="Forbes L."/>
            <person name="Fu Q."/>
            <person name="Gubbala S."/>
            <person name="Hirani K."/>
            <person name="Jayaseelan J.C."/>
            <person name="Lara F."/>
            <person name="Munidasa M."/>
            <person name="Palculict T."/>
            <person name="Patil S."/>
            <person name="Pu L.-L."/>
            <person name="Saada N."/>
            <person name="Tang L."/>
            <person name="Weissenberger G."/>
            <person name="Zhu Y."/>
            <person name="Hemphill L."/>
            <person name="Shang Y."/>
            <person name="Youmans B."/>
            <person name="Ayvaz T."/>
            <person name="Ross M."/>
            <person name="Santibanez J."/>
            <person name="Aqrawi P."/>
            <person name="Gross S."/>
            <person name="Joshi V."/>
            <person name="Fowler G."/>
            <person name="Nazareth L."/>
            <person name="Reid J."/>
            <person name="Worley K."/>
            <person name="Petrosino J."/>
            <person name="Highlander S."/>
            <person name="Gibbs R."/>
        </authorList>
    </citation>
    <scope>NUCLEOTIDE SEQUENCE [LARGE SCALE GENOMIC DNA]</scope>
    <source>
        <strain evidence="5">DSM 15272</strain>
    </source>
</reference>
<keyword evidence="3" id="KW-0812">Transmembrane</keyword>
<evidence type="ECO:0000259" key="4">
    <source>
        <dbReference type="Pfam" id="PF03816"/>
    </source>
</evidence>